<gene>
    <name evidence="1" type="ORF">TrCOL_g3662</name>
</gene>
<dbReference type="AlphaFoldDB" id="A0A9W7GKH8"/>
<dbReference type="SFLD" id="SFLDG01129">
    <property type="entry name" value="C1.5:_HAD__Beta-PGM__Phosphata"/>
    <property type="match status" value="1"/>
</dbReference>
<dbReference type="PANTHER" id="PTHR18901:SF38">
    <property type="entry name" value="PSEUDOURIDINE-5'-PHOSPHATASE"/>
    <property type="match status" value="1"/>
</dbReference>
<protein>
    <submittedName>
        <fullName evidence="1">Uncharacterized protein</fullName>
    </submittedName>
</protein>
<dbReference type="Pfam" id="PF13419">
    <property type="entry name" value="HAD_2"/>
    <property type="match status" value="1"/>
</dbReference>
<accession>A0A9W7GKH8</accession>
<dbReference type="Gene3D" id="1.10.150.240">
    <property type="entry name" value="Putative phosphatase, domain 2"/>
    <property type="match status" value="1"/>
</dbReference>
<dbReference type="SUPFAM" id="SSF56784">
    <property type="entry name" value="HAD-like"/>
    <property type="match status" value="1"/>
</dbReference>
<reference evidence="2" key="1">
    <citation type="journal article" date="2023" name="Commun. Biol.">
        <title>Genome analysis of Parmales, the sister group of diatoms, reveals the evolutionary specialization of diatoms from phago-mixotrophs to photoautotrophs.</title>
        <authorList>
            <person name="Ban H."/>
            <person name="Sato S."/>
            <person name="Yoshikawa S."/>
            <person name="Yamada K."/>
            <person name="Nakamura Y."/>
            <person name="Ichinomiya M."/>
            <person name="Sato N."/>
            <person name="Blanc-Mathieu R."/>
            <person name="Endo H."/>
            <person name="Kuwata A."/>
            <person name="Ogata H."/>
        </authorList>
    </citation>
    <scope>NUCLEOTIDE SEQUENCE [LARGE SCALE GENOMIC DNA]</scope>
</reference>
<comment type="caution">
    <text evidence="1">The sequence shown here is derived from an EMBL/GenBank/DDBJ whole genome shotgun (WGS) entry which is preliminary data.</text>
</comment>
<dbReference type="NCBIfam" id="TIGR01509">
    <property type="entry name" value="HAD-SF-IA-v3"/>
    <property type="match status" value="1"/>
</dbReference>
<dbReference type="InterPro" id="IPR036412">
    <property type="entry name" value="HAD-like_sf"/>
</dbReference>
<dbReference type="SFLD" id="SFLDG01135">
    <property type="entry name" value="C1.5.6:_HAD__Beta-PGM__Phospha"/>
    <property type="match status" value="1"/>
</dbReference>
<sequence length="242" mass="26810">MGGFVSGNGKVDAVLWDLDGTLIDTSSSSLLSLVEILEEFGVSLDLAQITPIIEQQSHTGEKKDKGKWASTVLEMTGLKKLTAEELLKRWDEKMVQKRASIKALPGAIEVVKHLKECKIPQAIVTMSNARSVAVKRKQNEELFGMMDLILTSDDKRIKNRKPHPDCYLLASELLNVKSTRCVVVEDSPEGMRAGKSAGCKVVAVPAAWTKNMGRKLTTDFLITTLRDFPFRKLGLPKMRSIK</sequence>
<dbReference type="InterPro" id="IPR006439">
    <property type="entry name" value="HAD-SF_hydro_IA"/>
</dbReference>
<dbReference type="InterPro" id="IPR041492">
    <property type="entry name" value="HAD_2"/>
</dbReference>
<dbReference type="InterPro" id="IPR023198">
    <property type="entry name" value="PGP-like_dom2"/>
</dbReference>
<dbReference type="SFLD" id="SFLDS00003">
    <property type="entry name" value="Haloacid_Dehalogenase"/>
    <property type="match status" value="1"/>
</dbReference>
<dbReference type="NCBIfam" id="TIGR01549">
    <property type="entry name" value="HAD-SF-IA-v1"/>
    <property type="match status" value="1"/>
</dbReference>
<dbReference type="EMBL" id="BRYA01000342">
    <property type="protein sequence ID" value="GMI47401.1"/>
    <property type="molecule type" value="Genomic_DNA"/>
</dbReference>
<dbReference type="Gene3D" id="3.40.50.1000">
    <property type="entry name" value="HAD superfamily/HAD-like"/>
    <property type="match status" value="1"/>
</dbReference>
<dbReference type="Proteomes" id="UP001165065">
    <property type="component" value="Unassembled WGS sequence"/>
</dbReference>
<name>A0A9W7GKH8_9STRA</name>
<dbReference type="InterPro" id="IPR023214">
    <property type="entry name" value="HAD_sf"/>
</dbReference>
<dbReference type="PANTHER" id="PTHR18901">
    <property type="entry name" value="2-DEOXYGLUCOSE-6-PHOSPHATE PHOSPHATASE 2"/>
    <property type="match status" value="1"/>
</dbReference>
<evidence type="ECO:0000313" key="2">
    <source>
        <dbReference type="Proteomes" id="UP001165065"/>
    </source>
</evidence>
<dbReference type="OrthoDB" id="40579at2759"/>
<keyword evidence="2" id="KW-1185">Reference proteome</keyword>
<evidence type="ECO:0000313" key="1">
    <source>
        <dbReference type="EMBL" id="GMI47401.1"/>
    </source>
</evidence>
<proteinExistence type="predicted"/>
<organism evidence="1 2">
    <name type="scientific">Triparma columacea</name>
    <dbReference type="NCBI Taxonomy" id="722753"/>
    <lineage>
        <taxon>Eukaryota</taxon>
        <taxon>Sar</taxon>
        <taxon>Stramenopiles</taxon>
        <taxon>Ochrophyta</taxon>
        <taxon>Bolidophyceae</taxon>
        <taxon>Parmales</taxon>
        <taxon>Triparmaceae</taxon>
        <taxon>Triparma</taxon>
    </lineage>
</organism>